<gene>
    <name evidence="6" type="ORF">H9641_00930</name>
</gene>
<organism evidence="6 7">
    <name type="scientific">Oerskovia merdavium</name>
    <dbReference type="NCBI Taxonomy" id="2762227"/>
    <lineage>
        <taxon>Bacteria</taxon>
        <taxon>Bacillati</taxon>
        <taxon>Actinomycetota</taxon>
        <taxon>Actinomycetes</taxon>
        <taxon>Micrococcales</taxon>
        <taxon>Cellulomonadaceae</taxon>
        <taxon>Oerskovia</taxon>
    </lineage>
</organism>
<protein>
    <submittedName>
        <fullName evidence="6">ABC transporter ATP-binding protein</fullName>
    </submittedName>
</protein>
<dbReference type="SUPFAM" id="SSF52540">
    <property type="entry name" value="P-loop containing nucleoside triphosphate hydrolases"/>
    <property type="match status" value="1"/>
</dbReference>
<dbReference type="GO" id="GO:0005524">
    <property type="term" value="F:ATP binding"/>
    <property type="evidence" value="ECO:0007669"/>
    <property type="project" value="UniProtKB-KW"/>
</dbReference>
<dbReference type="InterPro" id="IPR027417">
    <property type="entry name" value="P-loop_NTPase"/>
</dbReference>
<keyword evidence="7" id="KW-1185">Reference proteome</keyword>
<keyword evidence="2" id="KW-0813">Transport</keyword>
<feature type="domain" description="ABC transporter" evidence="5">
    <location>
        <begin position="9"/>
        <end position="231"/>
    </location>
</feature>
<dbReference type="InterPro" id="IPR003439">
    <property type="entry name" value="ABC_transporter-like_ATP-bd"/>
</dbReference>
<dbReference type="SMART" id="SM00382">
    <property type="entry name" value="AAA"/>
    <property type="match status" value="1"/>
</dbReference>
<dbReference type="InterPro" id="IPR050683">
    <property type="entry name" value="Bact_Polysacc_Export_ATP-bd"/>
</dbReference>
<evidence type="ECO:0000256" key="4">
    <source>
        <dbReference type="ARBA" id="ARBA00022840"/>
    </source>
</evidence>
<dbReference type="Pfam" id="PF00005">
    <property type="entry name" value="ABC_tran"/>
    <property type="match status" value="1"/>
</dbReference>
<evidence type="ECO:0000259" key="5">
    <source>
        <dbReference type="PROSITE" id="PS50893"/>
    </source>
</evidence>
<dbReference type="Proteomes" id="UP000655570">
    <property type="component" value="Unassembled WGS sequence"/>
</dbReference>
<comment type="similarity">
    <text evidence="1">Belongs to the ABC transporter superfamily.</text>
</comment>
<evidence type="ECO:0000313" key="7">
    <source>
        <dbReference type="Proteomes" id="UP000655570"/>
    </source>
</evidence>
<dbReference type="PANTHER" id="PTHR46743">
    <property type="entry name" value="TEICHOIC ACIDS EXPORT ATP-BINDING PROTEIN TAGH"/>
    <property type="match status" value="1"/>
</dbReference>
<name>A0ABR8TU29_9CELL</name>
<evidence type="ECO:0000256" key="1">
    <source>
        <dbReference type="ARBA" id="ARBA00005417"/>
    </source>
</evidence>
<comment type="caution">
    <text evidence="6">The sequence shown here is derived from an EMBL/GenBank/DDBJ whole genome shotgun (WGS) entry which is preliminary data.</text>
</comment>
<keyword evidence="4 6" id="KW-0067">ATP-binding</keyword>
<evidence type="ECO:0000256" key="2">
    <source>
        <dbReference type="ARBA" id="ARBA00022448"/>
    </source>
</evidence>
<dbReference type="Gene3D" id="3.40.50.300">
    <property type="entry name" value="P-loop containing nucleotide triphosphate hydrolases"/>
    <property type="match status" value="1"/>
</dbReference>
<proteinExistence type="inferred from homology"/>
<dbReference type="PANTHER" id="PTHR46743:SF2">
    <property type="entry name" value="TEICHOIC ACIDS EXPORT ATP-BINDING PROTEIN TAGH"/>
    <property type="match status" value="1"/>
</dbReference>
<dbReference type="Gene3D" id="2.70.50.60">
    <property type="entry name" value="abc- transporter (atp binding component) like domain"/>
    <property type="match status" value="1"/>
</dbReference>
<sequence length="399" mass="43959">MYTNRSQSLKSLFVDRRRSQYEDFWALRDVALEIPEGKTFGLLGNNGSGKSTLLKCIAKILTPNQGTITSRGRMAAMLEVGSGFHPELTGRENVYLNGSILGMSRHEVDRKFDDIVDFAGIGTFIDQPVKNYSSGMYVRLGFAVSIHVEPEILLVDEILAVGDAEFQERCMGKFADFRREGRTVVVVSHGLEQMRSFCDEAAWLSHGELKGTGPVSEVIEQYSEAAHLAKPVEGGGARIGSGDAQITRMEWLHPDGRDARTCRTGDEIRIRLHYTASETIERPVFGVSVQTLDDRLIWGHHAQDSDYVPQSIEPGDGSIDVVIPSLPLRPDTYTLSASIQGPGTSHLIDGYLRGLTFTVVPTGRTESGGYVVFGSHFERLTPPRPMVTSPRNDVVDATK</sequence>
<dbReference type="CDD" id="cd03220">
    <property type="entry name" value="ABC_KpsT_Wzt"/>
    <property type="match status" value="1"/>
</dbReference>
<dbReference type="InterPro" id="IPR015860">
    <property type="entry name" value="ABC_transpr_TagH-like"/>
</dbReference>
<dbReference type="Pfam" id="PF14524">
    <property type="entry name" value="Wzt_C"/>
    <property type="match status" value="1"/>
</dbReference>
<dbReference type="PROSITE" id="PS50893">
    <property type="entry name" value="ABC_TRANSPORTER_2"/>
    <property type="match status" value="1"/>
</dbReference>
<dbReference type="InterPro" id="IPR003593">
    <property type="entry name" value="AAA+_ATPase"/>
</dbReference>
<keyword evidence="3" id="KW-0547">Nucleotide-binding</keyword>
<dbReference type="InterPro" id="IPR029439">
    <property type="entry name" value="Wzt_C"/>
</dbReference>
<dbReference type="EMBL" id="JACSQF010000001">
    <property type="protein sequence ID" value="MBD7979285.1"/>
    <property type="molecule type" value="Genomic_DNA"/>
</dbReference>
<reference evidence="6 7" key="1">
    <citation type="submission" date="2020-08" db="EMBL/GenBank/DDBJ databases">
        <title>A Genomic Blueprint of the Chicken Gut Microbiome.</title>
        <authorList>
            <person name="Gilroy R."/>
            <person name="Ravi A."/>
            <person name="Getino M."/>
            <person name="Pursley I."/>
            <person name="Horton D.L."/>
            <person name="Alikhan N.-F."/>
            <person name="Baker D."/>
            <person name="Gharbi K."/>
            <person name="Hall N."/>
            <person name="Watson M."/>
            <person name="Adriaenssens E.M."/>
            <person name="Foster-Nyarko E."/>
            <person name="Jarju S."/>
            <person name="Secka A."/>
            <person name="Antonio M."/>
            <person name="Oren A."/>
            <person name="Chaudhuri R."/>
            <person name="La Ragione R.M."/>
            <person name="Hildebrand F."/>
            <person name="Pallen M.J."/>
        </authorList>
    </citation>
    <scope>NUCLEOTIDE SEQUENCE [LARGE SCALE GENOMIC DNA]</scope>
    <source>
        <strain evidence="6 7">Sa2CUA9</strain>
    </source>
</reference>
<accession>A0ABR8TU29</accession>
<dbReference type="CDD" id="cd10147">
    <property type="entry name" value="Wzt_C-like"/>
    <property type="match status" value="1"/>
</dbReference>
<evidence type="ECO:0000313" key="6">
    <source>
        <dbReference type="EMBL" id="MBD7979285.1"/>
    </source>
</evidence>
<evidence type="ECO:0000256" key="3">
    <source>
        <dbReference type="ARBA" id="ARBA00022741"/>
    </source>
</evidence>